<organism evidence="1 2">
    <name type="scientific">Ancylostoma duodenale</name>
    <dbReference type="NCBI Taxonomy" id="51022"/>
    <lineage>
        <taxon>Eukaryota</taxon>
        <taxon>Metazoa</taxon>
        <taxon>Ecdysozoa</taxon>
        <taxon>Nematoda</taxon>
        <taxon>Chromadorea</taxon>
        <taxon>Rhabditida</taxon>
        <taxon>Rhabditina</taxon>
        <taxon>Rhabditomorpha</taxon>
        <taxon>Strongyloidea</taxon>
        <taxon>Ancylostomatidae</taxon>
        <taxon>Ancylostomatinae</taxon>
        <taxon>Ancylostoma</taxon>
    </lineage>
</organism>
<name>A0A0C2H8V6_9BILA</name>
<reference evidence="1 2" key="1">
    <citation type="submission" date="2013-12" db="EMBL/GenBank/DDBJ databases">
        <title>Draft genome of the parsitic nematode Ancylostoma duodenale.</title>
        <authorList>
            <person name="Mitreva M."/>
        </authorList>
    </citation>
    <scope>NUCLEOTIDE SEQUENCE [LARGE SCALE GENOMIC DNA]</scope>
    <source>
        <strain evidence="1 2">Zhejiang</strain>
    </source>
</reference>
<protein>
    <submittedName>
        <fullName evidence="1">Uncharacterized protein</fullName>
    </submittedName>
</protein>
<dbReference type="EMBL" id="KN727319">
    <property type="protein sequence ID" value="KIH65971.1"/>
    <property type="molecule type" value="Genomic_DNA"/>
</dbReference>
<dbReference type="Proteomes" id="UP000054047">
    <property type="component" value="Unassembled WGS sequence"/>
</dbReference>
<evidence type="ECO:0000313" key="1">
    <source>
        <dbReference type="EMBL" id="KIH65971.1"/>
    </source>
</evidence>
<dbReference type="OrthoDB" id="10536605at2759"/>
<evidence type="ECO:0000313" key="2">
    <source>
        <dbReference type="Proteomes" id="UP000054047"/>
    </source>
</evidence>
<sequence>MAPPLPTRAAAPSSFSVQDPWAEFDAMAERKERHVESIHSCVLSEWIRIVNIPNGMRKEFLRNFDLVQRMNKRWRMNQHELGHEHRFVRTANNPNRTFATEKMWINTGLDNLRRLCSNIQLRR</sequence>
<gene>
    <name evidence="1" type="ORF">ANCDUO_03701</name>
</gene>
<keyword evidence="2" id="KW-1185">Reference proteome</keyword>
<proteinExistence type="predicted"/>
<dbReference type="AlphaFoldDB" id="A0A0C2H8V6"/>
<accession>A0A0C2H8V6</accession>